<dbReference type="Proteomes" id="UP001174909">
    <property type="component" value="Unassembled WGS sequence"/>
</dbReference>
<keyword evidence="2" id="KW-1185">Reference proteome</keyword>
<name>A0AA35TA51_GEOBA</name>
<evidence type="ECO:0000313" key="1">
    <source>
        <dbReference type="EMBL" id="CAI8043803.1"/>
    </source>
</evidence>
<dbReference type="AlphaFoldDB" id="A0AA35TA51"/>
<gene>
    <name evidence="1" type="ORF">GBAR_LOCUS24304</name>
</gene>
<reference evidence="1" key="1">
    <citation type="submission" date="2023-03" db="EMBL/GenBank/DDBJ databases">
        <authorList>
            <person name="Steffen K."/>
            <person name="Cardenas P."/>
        </authorList>
    </citation>
    <scope>NUCLEOTIDE SEQUENCE</scope>
</reference>
<organism evidence="1 2">
    <name type="scientific">Geodia barretti</name>
    <name type="common">Barrett's horny sponge</name>
    <dbReference type="NCBI Taxonomy" id="519541"/>
    <lineage>
        <taxon>Eukaryota</taxon>
        <taxon>Metazoa</taxon>
        <taxon>Porifera</taxon>
        <taxon>Demospongiae</taxon>
        <taxon>Heteroscleromorpha</taxon>
        <taxon>Tetractinellida</taxon>
        <taxon>Astrophorina</taxon>
        <taxon>Geodiidae</taxon>
        <taxon>Geodia</taxon>
    </lineage>
</organism>
<dbReference type="EMBL" id="CASHTH010003359">
    <property type="protein sequence ID" value="CAI8043803.1"/>
    <property type="molecule type" value="Genomic_DNA"/>
</dbReference>
<accession>A0AA35TA51</accession>
<protein>
    <submittedName>
        <fullName evidence="1">Uncharacterized protein</fullName>
    </submittedName>
</protein>
<sequence>MHWRRCERTERGAESG</sequence>
<evidence type="ECO:0000313" key="2">
    <source>
        <dbReference type="Proteomes" id="UP001174909"/>
    </source>
</evidence>
<proteinExistence type="predicted"/>
<comment type="caution">
    <text evidence="1">The sequence shown here is derived from an EMBL/GenBank/DDBJ whole genome shotgun (WGS) entry which is preliminary data.</text>
</comment>